<dbReference type="InterPro" id="IPR026906">
    <property type="entry name" value="LRR_5"/>
</dbReference>
<feature type="non-terminal residue" evidence="1">
    <location>
        <position position="1"/>
    </location>
</feature>
<protein>
    <submittedName>
        <fullName evidence="1">Leucine rich repeats-containing protein</fullName>
    </submittedName>
</protein>
<evidence type="ECO:0000313" key="1">
    <source>
        <dbReference type="EMBL" id="JAP95334.1"/>
    </source>
</evidence>
<dbReference type="InterPro" id="IPR032675">
    <property type="entry name" value="LRR_dom_sf"/>
</dbReference>
<dbReference type="Pfam" id="PF13306">
    <property type="entry name" value="LRR_5"/>
    <property type="match status" value="2"/>
</dbReference>
<dbReference type="EMBL" id="GDID01001272">
    <property type="protein sequence ID" value="JAP95334.1"/>
    <property type="molecule type" value="Transcribed_RNA"/>
</dbReference>
<feature type="non-terminal residue" evidence="1">
    <location>
        <position position="238"/>
    </location>
</feature>
<gene>
    <name evidence="1" type="ORF">TPC1_11710</name>
</gene>
<dbReference type="AlphaFoldDB" id="A0A146KHN0"/>
<organism evidence="1">
    <name type="scientific">Trepomonas sp. PC1</name>
    <dbReference type="NCBI Taxonomy" id="1076344"/>
    <lineage>
        <taxon>Eukaryota</taxon>
        <taxon>Metamonada</taxon>
        <taxon>Diplomonadida</taxon>
        <taxon>Hexamitidae</taxon>
        <taxon>Hexamitinae</taxon>
        <taxon>Trepomonas</taxon>
    </lineage>
</organism>
<proteinExistence type="predicted"/>
<reference evidence="1" key="1">
    <citation type="submission" date="2015-07" db="EMBL/GenBank/DDBJ databases">
        <title>Adaptation to a free-living lifestyle via gene acquisitions in the diplomonad Trepomonas sp. PC1.</title>
        <authorList>
            <person name="Xu F."/>
            <person name="Jerlstrom-Hultqvist J."/>
            <person name="Kolisko M."/>
            <person name="Simpson A.G.B."/>
            <person name="Roger A.J."/>
            <person name="Svard S.G."/>
            <person name="Andersson J.O."/>
        </authorList>
    </citation>
    <scope>NUCLEOTIDE SEQUENCE</scope>
    <source>
        <strain evidence="1">PC1</strain>
    </source>
</reference>
<dbReference type="Gene3D" id="3.80.10.10">
    <property type="entry name" value="Ribonuclease Inhibitor"/>
    <property type="match status" value="1"/>
</dbReference>
<name>A0A146KHN0_9EUKA</name>
<accession>A0A146KHN0</accession>
<dbReference type="SUPFAM" id="SSF52058">
    <property type="entry name" value="L domain-like"/>
    <property type="match status" value="1"/>
</dbReference>
<sequence length="238" mass="27566">QQFLNLVGITEKQVNEAKDLQVINECKILKGTEYKRKFKEKIKYFYAPNLEIICEDQWRGCTSLVRVYCPKIKKVNYGAFFYCDKIVDFDLPLLEYADTHSFTRCDSIKRFYFPSLLQAIMSFYICSNLEQFIAPKLREMKGGCFSGCKKLKMVNAPNLQAVDKSVFRECQNLKIVVAPSVVKVECDCKRCPMCTGFTTEMPFVKEIKGQKSTFKQSMLKLEFNVRYQGQATDSIVQL</sequence>